<feature type="region of interest" description="Disordered" evidence="1">
    <location>
        <begin position="1"/>
        <end position="25"/>
    </location>
</feature>
<dbReference type="KEGG" id="mbg:BN140_0019"/>
<proteinExistence type="predicted"/>
<reference evidence="3" key="1">
    <citation type="journal article" date="2012" name="J. Bacteriol.">
        <title>Complete genome sequence of the hydrogenotrophic, methanogenic archaeon Methanoculleus bourgensis strain MS2T, isolated from a sewage sludge digester.</title>
        <authorList>
            <person name="Maus I."/>
            <person name="Wibberg D."/>
            <person name="Stantscheff R."/>
            <person name="Eikmeyer F.G."/>
            <person name="Seffner A."/>
            <person name="Boelter J."/>
            <person name="Szczepanowski R."/>
            <person name="Blom J."/>
            <person name="Jaenicke S."/>
            <person name="Konig H."/>
            <person name="Puhler A."/>
            <person name="Schluter A."/>
        </authorList>
    </citation>
    <scope>NUCLEOTIDE SEQUENCE [LARGE SCALE GENOMIC DNA]</scope>
    <source>
        <strain evidence="3">ATCC 43281 / DSM 3045 / OCM 15 / MS2</strain>
    </source>
</reference>
<dbReference type="HOGENOM" id="CLU_2839362_0_0_2"/>
<dbReference type="Proteomes" id="UP000009007">
    <property type="component" value="Chromosome I"/>
</dbReference>
<evidence type="ECO:0000256" key="1">
    <source>
        <dbReference type="SAM" id="MobiDB-lite"/>
    </source>
</evidence>
<evidence type="ECO:0000313" key="3">
    <source>
        <dbReference type="Proteomes" id="UP000009007"/>
    </source>
</evidence>
<protein>
    <submittedName>
        <fullName evidence="2">Uncharacterized protein</fullName>
    </submittedName>
</protein>
<organism evidence="2 3">
    <name type="scientific">Methanoculleus bourgensis (strain ATCC 43281 / DSM 3045 / OCM 15 / MS2)</name>
    <name type="common">Methanogenium bourgense</name>
    <dbReference type="NCBI Taxonomy" id="1201294"/>
    <lineage>
        <taxon>Archaea</taxon>
        <taxon>Methanobacteriati</taxon>
        <taxon>Methanobacteriota</taxon>
        <taxon>Stenosarchaea group</taxon>
        <taxon>Methanomicrobia</taxon>
        <taxon>Methanomicrobiales</taxon>
        <taxon>Methanomicrobiaceae</taxon>
        <taxon>Methanoculleus</taxon>
    </lineage>
</organism>
<evidence type="ECO:0000313" key="2">
    <source>
        <dbReference type="EMBL" id="CCJ34942.1"/>
    </source>
</evidence>
<dbReference type="PATRIC" id="fig|1201294.9.peg.20"/>
<dbReference type="AlphaFoldDB" id="I7LIF5"/>
<name>I7LIF5_METBM</name>
<dbReference type="EMBL" id="HE964772">
    <property type="protein sequence ID" value="CCJ34942.1"/>
    <property type="molecule type" value="Genomic_DNA"/>
</dbReference>
<gene>
    <name evidence="2" type="ordered locus">BN140_0019</name>
</gene>
<dbReference type="STRING" id="1201294.BN140_0019"/>
<keyword evidence="3" id="KW-1185">Reference proteome</keyword>
<accession>I7LIF5</accession>
<sequence>MKLPGAPTGADVMTMTGEKDNKEGTKIGSRIKNLFSSGCGCGTGGGCCGTRIVPKKKEEPDTGEQ</sequence>